<gene>
    <name evidence="2" type="ORF">C7456_101415</name>
</gene>
<feature type="signal peptide" evidence="1">
    <location>
        <begin position="1"/>
        <end position="27"/>
    </location>
</feature>
<comment type="caution">
    <text evidence="2">The sequence shown here is derived from an EMBL/GenBank/DDBJ whole genome shotgun (WGS) entry which is preliminary data.</text>
</comment>
<dbReference type="Proteomes" id="UP000245812">
    <property type="component" value="Unassembled WGS sequence"/>
</dbReference>
<keyword evidence="1" id="KW-0732">Signal</keyword>
<name>A0A316IHS7_9GAMM</name>
<protein>
    <recommendedName>
        <fullName evidence="4">VOC family protein</fullName>
    </recommendedName>
</protein>
<evidence type="ECO:0000313" key="3">
    <source>
        <dbReference type="Proteomes" id="UP000245812"/>
    </source>
</evidence>
<dbReference type="AlphaFoldDB" id="A0A316IHS7"/>
<organism evidence="2 3">
    <name type="scientific">Fulvimonas soli</name>
    <dbReference type="NCBI Taxonomy" id="155197"/>
    <lineage>
        <taxon>Bacteria</taxon>
        <taxon>Pseudomonadati</taxon>
        <taxon>Pseudomonadota</taxon>
        <taxon>Gammaproteobacteria</taxon>
        <taxon>Lysobacterales</taxon>
        <taxon>Rhodanobacteraceae</taxon>
        <taxon>Fulvimonas</taxon>
    </lineage>
</organism>
<reference evidence="2 3" key="1">
    <citation type="submission" date="2018-05" db="EMBL/GenBank/DDBJ databases">
        <title>Genomic Encyclopedia of Type Strains, Phase IV (KMG-IV): sequencing the most valuable type-strain genomes for metagenomic binning, comparative biology and taxonomic classification.</title>
        <authorList>
            <person name="Goeker M."/>
        </authorList>
    </citation>
    <scope>NUCLEOTIDE SEQUENCE [LARGE SCALE GENOMIC DNA]</scope>
    <source>
        <strain evidence="2 3">DSM 14263</strain>
    </source>
</reference>
<evidence type="ECO:0000256" key="1">
    <source>
        <dbReference type="SAM" id="SignalP"/>
    </source>
</evidence>
<evidence type="ECO:0000313" key="2">
    <source>
        <dbReference type="EMBL" id="PWK93062.1"/>
    </source>
</evidence>
<sequence length="152" mass="15460">MEMPVPRSAPSLLLALLLAVGLPAARAGDADDYARISVPDVAQAARFFRDTLGCEPLGPASGDGALLACARGEVVELAAGAADAAPVRLRGNDVAAVAAWLRRRQVPLLDAAAAHAAGRAELRLRAPWGQTLVLVGADATPPGDDAARLAAQ</sequence>
<proteinExistence type="predicted"/>
<dbReference type="SUPFAM" id="SSF54593">
    <property type="entry name" value="Glyoxalase/Bleomycin resistance protein/Dihydroxybiphenyl dioxygenase"/>
    <property type="match status" value="1"/>
</dbReference>
<evidence type="ECO:0008006" key="4">
    <source>
        <dbReference type="Google" id="ProtNLM"/>
    </source>
</evidence>
<accession>A0A316IHS7</accession>
<feature type="chain" id="PRO_5016269851" description="VOC family protein" evidence="1">
    <location>
        <begin position="28"/>
        <end position="152"/>
    </location>
</feature>
<dbReference type="Gene3D" id="3.10.180.10">
    <property type="entry name" value="2,3-Dihydroxybiphenyl 1,2-Dioxygenase, domain 1"/>
    <property type="match status" value="1"/>
</dbReference>
<keyword evidence="3" id="KW-1185">Reference proteome</keyword>
<dbReference type="EMBL" id="QGHC01000001">
    <property type="protein sequence ID" value="PWK93062.1"/>
    <property type="molecule type" value="Genomic_DNA"/>
</dbReference>
<dbReference type="CDD" id="cd06587">
    <property type="entry name" value="VOC"/>
    <property type="match status" value="1"/>
</dbReference>
<dbReference type="InterPro" id="IPR029068">
    <property type="entry name" value="Glyas_Bleomycin-R_OHBP_Dase"/>
</dbReference>